<reference evidence="1 2" key="1">
    <citation type="submission" date="2020-04" db="EMBL/GenBank/DDBJ databases">
        <title>Whole genome sequencing of clinical and environmental type strains of Ochrobactrum.</title>
        <authorList>
            <person name="Dharne M."/>
        </authorList>
    </citation>
    <scope>NUCLEOTIDE SEQUENCE [LARGE SCALE GENOMIC DNA]</scope>
    <source>
        <strain evidence="1 2">DSM 13340</strain>
    </source>
</reference>
<evidence type="ECO:0000313" key="2">
    <source>
        <dbReference type="Proteomes" id="UP000558475"/>
    </source>
</evidence>
<sequence>MTAENRTMLKELILARNLTVDEIAGMSSMAWKAFEGHQWQALTGDQLRAIPGKRVKHIDLGALKPEQLPEFTTEQSRRFTPGQMGGLTEKQLNAFTPTQNAAFRPVQTAGIKPDLRQALNGYKPASRPVQAIANMRAAGVTDFVMTGTATGAFAVVMPLLPPMFSSLSMRAAMVRAATQVLMALPFKQMDVSHPFGRSVRAVTALSYLPNQVYGGIPGTFDGSYSIPSNISSGLFTVSNVAYGAKALREARTGQSAFPNADKYHLPSYFAGSVLPFVNLFGGEAIKPLDATANSLFALGSGWLWRSQHPKWAKPVGVEI</sequence>
<accession>A0A7X6FSU2</accession>
<organism evidence="1 2">
    <name type="scientific">Brucella tritici</name>
    <dbReference type="NCBI Taxonomy" id="94626"/>
    <lineage>
        <taxon>Bacteria</taxon>
        <taxon>Pseudomonadati</taxon>
        <taxon>Pseudomonadota</taxon>
        <taxon>Alphaproteobacteria</taxon>
        <taxon>Hyphomicrobiales</taxon>
        <taxon>Brucellaceae</taxon>
        <taxon>Brucella/Ochrobactrum group</taxon>
        <taxon>Brucella</taxon>
    </lineage>
</organism>
<evidence type="ECO:0000313" key="1">
    <source>
        <dbReference type="EMBL" id="NKW11123.1"/>
    </source>
</evidence>
<protein>
    <submittedName>
        <fullName evidence="1">Uncharacterized protein</fullName>
    </submittedName>
</protein>
<dbReference type="AlphaFoldDB" id="A0A7X6FSU2"/>
<dbReference type="EMBL" id="JAAXZB010000003">
    <property type="protein sequence ID" value="NKW11123.1"/>
    <property type="molecule type" value="Genomic_DNA"/>
</dbReference>
<name>A0A7X6FSU2_9HYPH</name>
<gene>
    <name evidence="1" type="ORF">HGG76_25725</name>
</gene>
<dbReference type="Proteomes" id="UP000558475">
    <property type="component" value="Unassembled WGS sequence"/>
</dbReference>
<proteinExistence type="predicted"/>
<comment type="caution">
    <text evidence="1">The sequence shown here is derived from an EMBL/GenBank/DDBJ whole genome shotgun (WGS) entry which is preliminary data.</text>
</comment>